<dbReference type="GO" id="GO:0008531">
    <property type="term" value="F:riboflavin kinase activity"/>
    <property type="evidence" value="ECO:0007669"/>
    <property type="project" value="UniProtKB-EC"/>
</dbReference>
<comment type="catalytic activity">
    <reaction evidence="7">
        <text>riboflavin + ATP = FMN + ADP + H(+)</text>
        <dbReference type="Rhea" id="RHEA:14357"/>
        <dbReference type="ChEBI" id="CHEBI:15378"/>
        <dbReference type="ChEBI" id="CHEBI:30616"/>
        <dbReference type="ChEBI" id="CHEBI:57986"/>
        <dbReference type="ChEBI" id="CHEBI:58210"/>
        <dbReference type="ChEBI" id="CHEBI:456216"/>
        <dbReference type="EC" id="2.7.1.26"/>
    </reaction>
</comment>
<dbReference type="EMBL" id="PFBX01000028">
    <property type="protein sequence ID" value="PIT87419.1"/>
    <property type="molecule type" value="Genomic_DNA"/>
</dbReference>
<reference evidence="11" key="1">
    <citation type="submission" date="2017-09" db="EMBL/GenBank/DDBJ databases">
        <title>Depth-based differentiation of microbial function through sediment-hosted aquifers and enrichment of novel symbionts in the deep terrestrial subsurface.</title>
        <authorList>
            <person name="Probst A.J."/>
            <person name="Ladd B."/>
            <person name="Jarett J.K."/>
            <person name="Geller-Mcgrath D.E."/>
            <person name="Sieber C.M.K."/>
            <person name="Emerson J.B."/>
            <person name="Anantharaman K."/>
            <person name="Thomas B.C."/>
            <person name="Malmstrom R."/>
            <person name="Stieglmeier M."/>
            <person name="Klingl A."/>
            <person name="Woyke T."/>
            <person name="Ryan C.M."/>
            <person name="Banfield J.F."/>
        </authorList>
    </citation>
    <scope>NUCLEOTIDE SEQUENCE [LARGE SCALE GENOMIC DNA]</scope>
</reference>
<keyword evidence="3" id="KW-0288">FMN</keyword>
<feature type="transmembrane region" description="Helical" evidence="8">
    <location>
        <begin position="190"/>
        <end position="212"/>
    </location>
</feature>
<dbReference type="Pfam" id="PF01687">
    <property type="entry name" value="Flavokinase"/>
    <property type="match status" value="1"/>
</dbReference>
<dbReference type="InterPro" id="IPR023465">
    <property type="entry name" value="Riboflavin_kinase_dom_sf"/>
</dbReference>
<comment type="caution">
    <text evidence="10">The sequence shown here is derived from an EMBL/GenBank/DDBJ whole genome shotgun (WGS) entry which is preliminary data.</text>
</comment>
<organism evidence="10 11">
    <name type="scientific">Candidatus Magasanikbacteria bacterium CG10_big_fil_rev_8_21_14_0_10_40_10</name>
    <dbReference type="NCBI Taxonomy" id="1974648"/>
    <lineage>
        <taxon>Bacteria</taxon>
        <taxon>Candidatus Magasanikiibacteriota</taxon>
    </lineage>
</organism>
<evidence type="ECO:0000313" key="11">
    <source>
        <dbReference type="Proteomes" id="UP000231183"/>
    </source>
</evidence>
<feature type="transmembrane region" description="Helical" evidence="8">
    <location>
        <begin position="40"/>
        <end position="61"/>
    </location>
</feature>
<dbReference type="Gene3D" id="2.40.30.30">
    <property type="entry name" value="Riboflavin kinase-like"/>
    <property type="match status" value="1"/>
</dbReference>
<keyword evidence="8" id="KW-1133">Transmembrane helix</keyword>
<feature type="transmembrane region" description="Helical" evidence="8">
    <location>
        <begin position="253"/>
        <end position="274"/>
    </location>
</feature>
<dbReference type="GO" id="GO:0005524">
    <property type="term" value="F:ATP binding"/>
    <property type="evidence" value="ECO:0007669"/>
    <property type="project" value="UniProtKB-KW"/>
</dbReference>
<dbReference type="Proteomes" id="UP000231183">
    <property type="component" value="Unassembled WGS sequence"/>
</dbReference>
<feature type="domain" description="Riboflavin kinase" evidence="9">
    <location>
        <begin position="299"/>
        <end position="418"/>
    </location>
</feature>
<keyword evidence="6" id="KW-0067">ATP-binding</keyword>
<dbReference type="InterPro" id="IPR000620">
    <property type="entry name" value="EamA_dom"/>
</dbReference>
<gene>
    <name evidence="10" type="ORF">COU31_03065</name>
</gene>
<feature type="transmembrane region" description="Helical" evidence="8">
    <location>
        <begin position="73"/>
        <end position="97"/>
    </location>
</feature>
<dbReference type="InterPro" id="IPR015865">
    <property type="entry name" value="Riboflavin_kinase_bac/euk"/>
</dbReference>
<dbReference type="AlphaFoldDB" id="A0A2M6W3P6"/>
<dbReference type="GO" id="GO:0016020">
    <property type="term" value="C:membrane"/>
    <property type="evidence" value="ECO:0007669"/>
    <property type="project" value="InterPro"/>
</dbReference>
<evidence type="ECO:0000256" key="1">
    <source>
        <dbReference type="ARBA" id="ARBA00012105"/>
    </source>
</evidence>
<proteinExistence type="predicted"/>
<protein>
    <recommendedName>
        <fullName evidence="1">riboflavin kinase</fullName>
        <ecNumber evidence="1">2.7.1.26</ecNumber>
    </recommendedName>
</protein>
<feature type="transmembrane region" description="Helical" evidence="8">
    <location>
        <begin position="280"/>
        <end position="299"/>
    </location>
</feature>
<keyword evidence="4" id="KW-0808">Transferase</keyword>
<dbReference type="InterPro" id="IPR023468">
    <property type="entry name" value="Riboflavin_kinase"/>
</dbReference>
<dbReference type="GO" id="GO:0009398">
    <property type="term" value="P:FMN biosynthetic process"/>
    <property type="evidence" value="ECO:0007669"/>
    <property type="project" value="TreeGrafter"/>
</dbReference>
<feature type="transmembrane region" description="Helical" evidence="8">
    <location>
        <begin position="132"/>
        <end position="149"/>
    </location>
</feature>
<evidence type="ECO:0000256" key="8">
    <source>
        <dbReference type="SAM" id="Phobius"/>
    </source>
</evidence>
<dbReference type="SUPFAM" id="SSF103481">
    <property type="entry name" value="Multidrug resistance efflux transporter EmrE"/>
    <property type="match status" value="2"/>
</dbReference>
<dbReference type="Pfam" id="PF00892">
    <property type="entry name" value="EamA"/>
    <property type="match status" value="2"/>
</dbReference>
<feature type="transmembrane region" description="Helical" evidence="8">
    <location>
        <begin position="224"/>
        <end position="246"/>
    </location>
</feature>
<keyword evidence="8" id="KW-0472">Membrane</keyword>
<evidence type="ECO:0000256" key="4">
    <source>
        <dbReference type="ARBA" id="ARBA00022679"/>
    </source>
</evidence>
<evidence type="ECO:0000256" key="2">
    <source>
        <dbReference type="ARBA" id="ARBA00022630"/>
    </source>
</evidence>
<dbReference type="GO" id="GO:0009231">
    <property type="term" value="P:riboflavin biosynthetic process"/>
    <property type="evidence" value="ECO:0007669"/>
    <property type="project" value="InterPro"/>
</dbReference>
<sequence length="419" mass="46730">MNAKIEKPILWGSLAVALAALLWSLDGTFLRPQLYSLPSVLVVFLEHLLGFFVLFPFLIIYRKQIKNITKKQWLAVFWVALFGGALGTTFITKALFLTGFHDISVVILLQKFQPIFAIVLAAIFLRERFPKNFYIYTAIALVAGYFMTFKNPWTIGNLANAVSGVIVYALLAAFAWGSATAFGKYSIKNISYGLLASLRFGLTVLIMLIPAIRYFNGLGDINGIQWKTLIIIVFSSGAAAMFIYYYGLKKISASLATLCELSWPISAVLLDYIINKNILSWTQIIGALIVIGAITKIMLNNRSYHLNGKVIAGLGQGEKTGLHTANLELSVATKTKMPKGLYTCALEIESKPYSGLLYYGYNSLTKKDCLEAHILNFSGDIYGQTILIITERYLRLPKKFASIEELTKQMKKDLKLMEN</sequence>
<dbReference type="PANTHER" id="PTHR22749:SF6">
    <property type="entry name" value="RIBOFLAVIN KINASE"/>
    <property type="match status" value="1"/>
</dbReference>
<keyword evidence="8" id="KW-0812">Transmembrane</keyword>
<dbReference type="PANTHER" id="PTHR22749">
    <property type="entry name" value="RIBOFLAVIN KINASE/FMN ADENYLYLTRANSFERASE"/>
    <property type="match status" value="1"/>
</dbReference>
<dbReference type="EC" id="2.7.1.26" evidence="1"/>
<evidence type="ECO:0000256" key="3">
    <source>
        <dbReference type="ARBA" id="ARBA00022643"/>
    </source>
</evidence>
<dbReference type="SMART" id="SM00904">
    <property type="entry name" value="Flavokinase"/>
    <property type="match status" value="1"/>
</dbReference>
<keyword evidence="5" id="KW-0547">Nucleotide-binding</keyword>
<evidence type="ECO:0000256" key="7">
    <source>
        <dbReference type="ARBA" id="ARBA00047880"/>
    </source>
</evidence>
<evidence type="ECO:0000256" key="6">
    <source>
        <dbReference type="ARBA" id="ARBA00022840"/>
    </source>
</evidence>
<evidence type="ECO:0000259" key="9">
    <source>
        <dbReference type="SMART" id="SM00904"/>
    </source>
</evidence>
<feature type="transmembrane region" description="Helical" evidence="8">
    <location>
        <begin position="161"/>
        <end position="183"/>
    </location>
</feature>
<feature type="transmembrane region" description="Helical" evidence="8">
    <location>
        <begin position="103"/>
        <end position="125"/>
    </location>
</feature>
<evidence type="ECO:0000256" key="5">
    <source>
        <dbReference type="ARBA" id="ARBA00022741"/>
    </source>
</evidence>
<accession>A0A2M6W3P6</accession>
<dbReference type="SUPFAM" id="SSF82114">
    <property type="entry name" value="Riboflavin kinase-like"/>
    <property type="match status" value="1"/>
</dbReference>
<dbReference type="InterPro" id="IPR037185">
    <property type="entry name" value="EmrE-like"/>
</dbReference>
<name>A0A2M6W3P6_9BACT</name>
<evidence type="ECO:0000313" key="10">
    <source>
        <dbReference type="EMBL" id="PIT87419.1"/>
    </source>
</evidence>
<keyword evidence="2" id="KW-0285">Flavoprotein</keyword>